<feature type="transmembrane region" description="Helical" evidence="6">
    <location>
        <begin position="21"/>
        <end position="41"/>
    </location>
</feature>
<evidence type="ECO:0000256" key="6">
    <source>
        <dbReference type="SAM" id="Phobius"/>
    </source>
</evidence>
<organism evidence="8 9">
    <name type="scientific">Parazoarcus communis SWub3 = DSM 12120</name>
    <dbReference type="NCBI Taxonomy" id="1121029"/>
    <lineage>
        <taxon>Bacteria</taxon>
        <taxon>Pseudomonadati</taxon>
        <taxon>Pseudomonadota</taxon>
        <taxon>Betaproteobacteria</taxon>
        <taxon>Rhodocyclales</taxon>
        <taxon>Zoogloeaceae</taxon>
        <taxon>Parazoarcus</taxon>
    </lineage>
</organism>
<proteinExistence type="inferred from homology"/>
<evidence type="ECO:0000256" key="2">
    <source>
        <dbReference type="ARBA" id="ARBA00007362"/>
    </source>
</evidence>
<dbReference type="InterPro" id="IPR000620">
    <property type="entry name" value="EamA_dom"/>
</dbReference>
<evidence type="ECO:0000313" key="8">
    <source>
        <dbReference type="EMBL" id="PZA16733.1"/>
    </source>
</evidence>
<feature type="transmembrane region" description="Helical" evidence="6">
    <location>
        <begin position="235"/>
        <end position="253"/>
    </location>
</feature>
<dbReference type="Pfam" id="PF00892">
    <property type="entry name" value="EamA"/>
    <property type="match status" value="2"/>
</dbReference>
<gene>
    <name evidence="8" type="ORF">DNK49_08685</name>
</gene>
<feature type="transmembrane region" description="Helical" evidence="6">
    <location>
        <begin position="265"/>
        <end position="284"/>
    </location>
</feature>
<dbReference type="PANTHER" id="PTHR32322:SF2">
    <property type="entry name" value="EAMA DOMAIN-CONTAINING PROTEIN"/>
    <property type="match status" value="1"/>
</dbReference>
<dbReference type="PANTHER" id="PTHR32322">
    <property type="entry name" value="INNER MEMBRANE TRANSPORTER"/>
    <property type="match status" value="1"/>
</dbReference>
<dbReference type="InterPro" id="IPR037185">
    <property type="entry name" value="EmrE-like"/>
</dbReference>
<dbReference type="AlphaFoldDB" id="A0A323UXW6"/>
<feature type="transmembrane region" description="Helical" evidence="6">
    <location>
        <begin position="85"/>
        <end position="102"/>
    </location>
</feature>
<dbReference type="OrthoDB" id="4167046at2"/>
<accession>A0A323UXW6</accession>
<dbReference type="SUPFAM" id="SSF103481">
    <property type="entry name" value="Multidrug resistance efflux transporter EmrE"/>
    <property type="match status" value="2"/>
</dbReference>
<evidence type="ECO:0000256" key="4">
    <source>
        <dbReference type="ARBA" id="ARBA00022989"/>
    </source>
</evidence>
<evidence type="ECO:0000256" key="5">
    <source>
        <dbReference type="ARBA" id="ARBA00023136"/>
    </source>
</evidence>
<comment type="caution">
    <text evidence="8">The sequence shown here is derived from an EMBL/GenBank/DDBJ whole genome shotgun (WGS) entry which is preliminary data.</text>
</comment>
<protein>
    <submittedName>
        <fullName evidence="8">EamA family transporter</fullName>
    </submittedName>
</protein>
<comment type="similarity">
    <text evidence="2">Belongs to the EamA transporter family.</text>
</comment>
<keyword evidence="5 6" id="KW-0472">Membrane</keyword>
<evidence type="ECO:0000256" key="1">
    <source>
        <dbReference type="ARBA" id="ARBA00004141"/>
    </source>
</evidence>
<comment type="subcellular location">
    <subcellularLocation>
        <location evidence="1">Membrane</location>
        <topology evidence="1">Multi-pass membrane protein</topology>
    </subcellularLocation>
</comment>
<keyword evidence="3 6" id="KW-0812">Transmembrane</keyword>
<feature type="transmembrane region" description="Helical" evidence="6">
    <location>
        <begin position="172"/>
        <end position="188"/>
    </location>
</feature>
<evidence type="ECO:0000313" key="9">
    <source>
        <dbReference type="Proteomes" id="UP000248259"/>
    </source>
</evidence>
<sequence>MSSVFTRALPFAGSDPRAAALPLMLIAPALFAANMVVARWAEGVGIPPVFLAFGRWALAFLIILPFVAQRLVVERALLLANAPRILLLGGLGMGVAVAPQYIGAGYTSATNVALIISACPVLVALIEAMVWREPVGTRRAIGMSLAIWGVLVVLSRGDAAALGSLDFGRGDLWVMLAALGWSAYTVLSRRRPLPPLAGEIRIAVLILGGALALAPFALLEALGGSLPDLGRWEPYFALSFLAIVPGLGAYFCYDRLVSLAGPAGASASLYLVPMYAALAAWPVLGEVPQAYHIAGFALILAGVLLSGLQQGRPTH</sequence>
<dbReference type="Proteomes" id="UP000248259">
    <property type="component" value="Unassembled WGS sequence"/>
</dbReference>
<evidence type="ECO:0000256" key="3">
    <source>
        <dbReference type="ARBA" id="ARBA00022692"/>
    </source>
</evidence>
<name>A0A323UXW6_9RHOO</name>
<dbReference type="InterPro" id="IPR050638">
    <property type="entry name" value="AA-Vitamin_Transporters"/>
</dbReference>
<feature type="domain" description="EamA" evidence="7">
    <location>
        <begin position="169"/>
        <end position="306"/>
    </location>
</feature>
<feature type="transmembrane region" description="Helical" evidence="6">
    <location>
        <begin position="200"/>
        <end position="223"/>
    </location>
</feature>
<feature type="transmembrane region" description="Helical" evidence="6">
    <location>
        <begin position="108"/>
        <end position="128"/>
    </location>
</feature>
<evidence type="ECO:0000259" key="7">
    <source>
        <dbReference type="Pfam" id="PF00892"/>
    </source>
</evidence>
<feature type="transmembrane region" description="Helical" evidence="6">
    <location>
        <begin position="290"/>
        <end position="308"/>
    </location>
</feature>
<dbReference type="RefSeq" id="WP_110523960.1">
    <property type="nucleotide sequence ID" value="NZ_QKOE01000005.1"/>
</dbReference>
<feature type="transmembrane region" description="Helical" evidence="6">
    <location>
        <begin position="140"/>
        <end position="157"/>
    </location>
</feature>
<feature type="domain" description="EamA" evidence="7">
    <location>
        <begin position="21"/>
        <end position="154"/>
    </location>
</feature>
<dbReference type="GO" id="GO:0016020">
    <property type="term" value="C:membrane"/>
    <property type="evidence" value="ECO:0007669"/>
    <property type="project" value="UniProtKB-SubCell"/>
</dbReference>
<dbReference type="EMBL" id="QKOE01000005">
    <property type="protein sequence ID" value="PZA16733.1"/>
    <property type="molecule type" value="Genomic_DNA"/>
</dbReference>
<keyword evidence="4 6" id="KW-1133">Transmembrane helix</keyword>
<feature type="transmembrane region" description="Helical" evidence="6">
    <location>
        <begin position="53"/>
        <end position="73"/>
    </location>
</feature>
<reference evidence="8 9" key="1">
    <citation type="submission" date="2018-06" db="EMBL/GenBank/DDBJ databases">
        <title>Azoarcus communis strain SWub3 genome.</title>
        <authorList>
            <person name="Zorraquino Salvo V."/>
            <person name="Toubiana D."/>
            <person name="Blumwald E."/>
        </authorList>
    </citation>
    <scope>NUCLEOTIDE SEQUENCE [LARGE SCALE GENOMIC DNA]</scope>
    <source>
        <strain evidence="8 9">SWub3</strain>
    </source>
</reference>
<keyword evidence="9" id="KW-1185">Reference proteome</keyword>